<evidence type="ECO:0000256" key="4">
    <source>
        <dbReference type="ARBA" id="ARBA00022989"/>
    </source>
</evidence>
<dbReference type="InterPro" id="IPR045980">
    <property type="entry name" value="DUF5936"/>
</dbReference>
<comment type="subcellular location">
    <subcellularLocation>
        <location evidence="1">Cell membrane</location>
        <topology evidence="1">Multi-pass membrane protein</topology>
    </subcellularLocation>
</comment>
<dbReference type="Pfam" id="PF00482">
    <property type="entry name" value="T2SSF"/>
    <property type="match status" value="1"/>
</dbReference>
<organism evidence="9 10">
    <name type="scientific">Georgenia yuyongxinii</name>
    <dbReference type="NCBI Taxonomy" id="2589797"/>
    <lineage>
        <taxon>Bacteria</taxon>
        <taxon>Bacillati</taxon>
        <taxon>Actinomycetota</taxon>
        <taxon>Actinomycetes</taxon>
        <taxon>Micrococcales</taxon>
        <taxon>Bogoriellaceae</taxon>
        <taxon>Georgenia</taxon>
    </lineage>
</organism>
<evidence type="ECO:0000259" key="8">
    <source>
        <dbReference type="Pfam" id="PF19359"/>
    </source>
</evidence>
<dbReference type="AlphaFoldDB" id="A0A552WL81"/>
<dbReference type="Gene3D" id="1.20.81.30">
    <property type="entry name" value="Type II secretion system (T2SS), domain F"/>
    <property type="match status" value="1"/>
</dbReference>
<comment type="caution">
    <text evidence="9">The sequence shown here is derived from an EMBL/GenBank/DDBJ whole genome shotgun (WGS) entry which is preliminary data.</text>
</comment>
<keyword evidence="2" id="KW-1003">Cell membrane</keyword>
<reference evidence="9 10" key="1">
    <citation type="submission" date="2019-07" db="EMBL/GenBank/DDBJ databases">
        <title>Georgenia wutianyii sp. nov. and Georgenia *** sp. nov. isolated from plateau pika (Ochotona curzoniae) in the Qinghai-Tibet plateau of China.</title>
        <authorList>
            <person name="Tian Z."/>
        </authorList>
    </citation>
    <scope>NUCLEOTIDE SEQUENCE [LARGE SCALE GENOMIC DNA]</scope>
    <source>
        <strain evidence="9 10">Z446</strain>
    </source>
</reference>
<name>A0A552WL81_9MICO</name>
<dbReference type="RefSeq" id="WP_143419702.1">
    <property type="nucleotide sequence ID" value="NZ_VJXR01000077.1"/>
</dbReference>
<evidence type="ECO:0000259" key="7">
    <source>
        <dbReference type="Pfam" id="PF00482"/>
    </source>
</evidence>
<evidence type="ECO:0000256" key="1">
    <source>
        <dbReference type="ARBA" id="ARBA00004651"/>
    </source>
</evidence>
<proteinExistence type="predicted"/>
<accession>A0A552WL81</accession>
<dbReference type="EMBL" id="VJXR01000077">
    <property type="protein sequence ID" value="TRW43528.1"/>
    <property type="molecule type" value="Genomic_DNA"/>
</dbReference>
<evidence type="ECO:0000256" key="2">
    <source>
        <dbReference type="ARBA" id="ARBA00022475"/>
    </source>
</evidence>
<protein>
    <submittedName>
        <fullName evidence="9">Type II secretion system F family protein</fullName>
    </submittedName>
</protein>
<feature type="transmembrane region" description="Helical" evidence="6">
    <location>
        <begin position="101"/>
        <end position="134"/>
    </location>
</feature>
<dbReference type="Pfam" id="PF19359">
    <property type="entry name" value="DUF5936"/>
    <property type="match status" value="1"/>
</dbReference>
<feature type="domain" description="DUF5936" evidence="8">
    <location>
        <begin position="49"/>
        <end position="138"/>
    </location>
</feature>
<dbReference type="PANTHER" id="PTHR35007">
    <property type="entry name" value="INTEGRAL MEMBRANE PROTEIN-RELATED"/>
    <property type="match status" value="1"/>
</dbReference>
<dbReference type="InterPro" id="IPR042094">
    <property type="entry name" value="T2SS_GspF_sf"/>
</dbReference>
<evidence type="ECO:0000256" key="6">
    <source>
        <dbReference type="SAM" id="Phobius"/>
    </source>
</evidence>
<dbReference type="GO" id="GO:0005886">
    <property type="term" value="C:plasma membrane"/>
    <property type="evidence" value="ECO:0007669"/>
    <property type="project" value="UniProtKB-SubCell"/>
</dbReference>
<feature type="transmembrane region" description="Helical" evidence="6">
    <location>
        <begin position="261"/>
        <end position="283"/>
    </location>
</feature>
<evidence type="ECO:0000256" key="5">
    <source>
        <dbReference type="ARBA" id="ARBA00023136"/>
    </source>
</evidence>
<keyword evidence="3 6" id="KW-0812">Transmembrane</keyword>
<sequence>MGALLVGAAGALLVLVGAQGLRLLGSTGLEDQVITHQGEQDEGPRGFAAFVDRLGARFQRTLMAMYGPARLRRLEDRLRRAGRPERLTVSAFMQRQAGFTVLGMVVVVLLALAGQALLGVIFGLVFAAWMEVWLRMVAARRRRQIDRDLPDFLDVLGVTVRAGTSFRQAVERVSAFHAGPLAEEMATALREMQLGVPRRDAFIGVRDRAQSENVSTFVTALLQAEELGVPLAEALGSISSEVRRQRAQQVRRDAAKAAPRVSLVVTMTIVPGALILMMAGMLISNLGSLGDVFG</sequence>
<evidence type="ECO:0000256" key="3">
    <source>
        <dbReference type="ARBA" id="ARBA00022692"/>
    </source>
</evidence>
<gene>
    <name evidence="9" type="ORF">FJ693_17255</name>
</gene>
<dbReference type="InterPro" id="IPR018076">
    <property type="entry name" value="T2SS_GspF_dom"/>
</dbReference>
<evidence type="ECO:0000313" key="10">
    <source>
        <dbReference type="Proteomes" id="UP000318693"/>
    </source>
</evidence>
<feature type="domain" description="Type II secretion system protein GspF" evidence="7">
    <location>
        <begin position="152"/>
        <end position="278"/>
    </location>
</feature>
<keyword evidence="4 6" id="KW-1133">Transmembrane helix</keyword>
<dbReference type="PANTHER" id="PTHR35007:SF2">
    <property type="entry name" value="PILUS ASSEMBLE PROTEIN"/>
    <property type="match status" value="1"/>
</dbReference>
<evidence type="ECO:0000313" key="9">
    <source>
        <dbReference type="EMBL" id="TRW43528.1"/>
    </source>
</evidence>
<dbReference type="Proteomes" id="UP000318693">
    <property type="component" value="Unassembled WGS sequence"/>
</dbReference>
<keyword evidence="10" id="KW-1185">Reference proteome</keyword>
<keyword evidence="5 6" id="KW-0472">Membrane</keyword>